<name>K9H6N9_9PROT</name>
<organism evidence="1 2">
    <name type="scientific">Caenispirillum salinarum AK4</name>
    <dbReference type="NCBI Taxonomy" id="1238182"/>
    <lineage>
        <taxon>Bacteria</taxon>
        <taxon>Pseudomonadati</taxon>
        <taxon>Pseudomonadota</taxon>
        <taxon>Alphaproteobacteria</taxon>
        <taxon>Rhodospirillales</taxon>
        <taxon>Novispirillaceae</taxon>
        <taxon>Caenispirillum</taxon>
    </lineage>
</organism>
<comment type="caution">
    <text evidence="1">The sequence shown here is derived from an EMBL/GenBank/DDBJ whole genome shotgun (WGS) entry which is preliminary data.</text>
</comment>
<dbReference type="AlphaFoldDB" id="K9H6N9"/>
<dbReference type="OrthoDB" id="8282902at2"/>
<dbReference type="STRING" id="1238182.C882_2856"/>
<evidence type="ECO:0000313" key="2">
    <source>
        <dbReference type="Proteomes" id="UP000009881"/>
    </source>
</evidence>
<dbReference type="Proteomes" id="UP000009881">
    <property type="component" value="Unassembled WGS sequence"/>
</dbReference>
<evidence type="ECO:0008006" key="3">
    <source>
        <dbReference type="Google" id="ProtNLM"/>
    </source>
</evidence>
<dbReference type="RefSeq" id="WP_009542847.1">
    <property type="nucleotide sequence ID" value="NZ_ANHY01000033.1"/>
</dbReference>
<dbReference type="EMBL" id="ANHY01000033">
    <property type="protein sequence ID" value="EKV26278.1"/>
    <property type="molecule type" value="Genomic_DNA"/>
</dbReference>
<reference evidence="1 2" key="1">
    <citation type="journal article" date="2013" name="Genome Announc.">
        <title>Draft Genome Sequence of an Alphaproteobacterium, Caenispirillum salinarum AK4(T), Isolated from a Solar Saltern.</title>
        <authorList>
            <person name="Khatri I."/>
            <person name="Singh A."/>
            <person name="Korpole S."/>
            <person name="Pinnaka A.K."/>
            <person name="Subramanian S."/>
        </authorList>
    </citation>
    <scope>NUCLEOTIDE SEQUENCE [LARGE SCALE GENOMIC DNA]</scope>
    <source>
        <strain evidence="1 2">AK4</strain>
    </source>
</reference>
<gene>
    <name evidence="1" type="ORF">C882_2856</name>
</gene>
<evidence type="ECO:0000313" key="1">
    <source>
        <dbReference type="EMBL" id="EKV26278.1"/>
    </source>
</evidence>
<accession>K9H6N9</accession>
<proteinExistence type="predicted"/>
<keyword evidence="2" id="KW-1185">Reference proteome</keyword>
<protein>
    <recommendedName>
        <fullName evidence="3">DUF429 domain-containing protein</fullName>
    </recommendedName>
</protein>
<sequence>MTRDSGAVLGIDVGWAPNRKSSAVCRLEWTQDAVSWRIVPVGVDLAERRAVVVDMIGPGADVCAIDGPIHGSLEIMDRYRLPERLLTRGFQRIGKPGQSSSPQGRRLNQEATVFAALVLDTGCLGPASFAGAIHDRALVEAFPTSFLGTMLEKDGVPEHGQRSDVYYAHLLGTAPAPPQDRLAALLEDLLPGRACLQRPAEVRDHDERAALVCALTALSVARGRYVAVGDAADGFITLGAHTRPWAVAQLRRNAEALGRSETVLDRSK</sequence>